<evidence type="ECO:0000313" key="2">
    <source>
        <dbReference type="Proteomes" id="UP001155241"/>
    </source>
</evidence>
<keyword evidence="2" id="KW-1185">Reference proteome</keyword>
<gene>
    <name evidence="1" type="ORF">NG895_24150</name>
</gene>
<dbReference type="SUPFAM" id="SSF46689">
    <property type="entry name" value="Homeodomain-like"/>
    <property type="match status" value="1"/>
</dbReference>
<dbReference type="Pfam" id="PF13384">
    <property type="entry name" value="HTH_23"/>
    <property type="match status" value="1"/>
</dbReference>
<dbReference type="InterPro" id="IPR009057">
    <property type="entry name" value="Homeodomain-like_sf"/>
</dbReference>
<proteinExistence type="predicted"/>
<dbReference type="RefSeq" id="WP_252855116.1">
    <property type="nucleotide sequence ID" value="NZ_JAMXLR010000085.1"/>
</dbReference>
<name>A0A9X2FF08_9BACT</name>
<accession>A0A9X2FF08</accession>
<comment type="caution">
    <text evidence="1">The sequence shown here is derived from an EMBL/GenBank/DDBJ whole genome shotgun (WGS) entry which is preliminary data.</text>
</comment>
<sequence>MKAYSKERRGEVLAACDAGVGTREVALQFGVSESWVRRVKQERREQGKVEPKTTRLRPKCWEPYAEWLLAKLDERPDIYLRELQAAAEEELGWMVSDVTLSRACRALKRTRKKRR</sequence>
<protein>
    <submittedName>
        <fullName evidence="1">Helix-turn-helix domain-containing protein</fullName>
    </submittedName>
</protein>
<dbReference type="AlphaFoldDB" id="A0A9X2FF08"/>
<dbReference type="Proteomes" id="UP001155241">
    <property type="component" value="Unassembled WGS sequence"/>
</dbReference>
<dbReference type="EMBL" id="JAMXLR010000085">
    <property type="protein sequence ID" value="MCO6047003.1"/>
    <property type="molecule type" value="Genomic_DNA"/>
</dbReference>
<evidence type="ECO:0000313" key="1">
    <source>
        <dbReference type="EMBL" id="MCO6047003.1"/>
    </source>
</evidence>
<reference evidence="1" key="1">
    <citation type="submission" date="2022-06" db="EMBL/GenBank/DDBJ databases">
        <title>Aeoliella straminimaris, a novel planctomycete from sediments.</title>
        <authorList>
            <person name="Vitorino I.R."/>
            <person name="Lage O.M."/>
        </authorList>
    </citation>
    <scope>NUCLEOTIDE SEQUENCE</scope>
    <source>
        <strain evidence="1">ICT_H6.2</strain>
    </source>
</reference>
<organism evidence="1 2">
    <name type="scientific">Aeoliella straminimaris</name>
    <dbReference type="NCBI Taxonomy" id="2954799"/>
    <lineage>
        <taxon>Bacteria</taxon>
        <taxon>Pseudomonadati</taxon>
        <taxon>Planctomycetota</taxon>
        <taxon>Planctomycetia</taxon>
        <taxon>Pirellulales</taxon>
        <taxon>Lacipirellulaceae</taxon>
        <taxon>Aeoliella</taxon>
    </lineage>
</organism>